<reference evidence="1 2" key="1">
    <citation type="submission" date="2024-08" db="EMBL/GenBank/DDBJ databases">
        <authorList>
            <person name="Ishaq N."/>
        </authorList>
    </citation>
    <scope>NUCLEOTIDE SEQUENCE [LARGE SCALE GENOMIC DNA]</scope>
    <source>
        <strain evidence="1 2">JCM 30400</strain>
    </source>
</reference>
<comment type="caution">
    <text evidence="1">The sequence shown here is derived from an EMBL/GenBank/DDBJ whole genome shotgun (WGS) entry which is preliminary data.</text>
</comment>
<proteinExistence type="predicted"/>
<sequence length="134" mass="15566">MQIIKNRFDLNVSSLSDPEWVVQYCLTRLSELRIYSSGLRCIVIDGGFSGDIEWGVHRWDIHAEHDYGISARFQGYRFYVGPEETGLDKDIEGFIPDGQLKNLLMDLSSWYISKHPERRGEVYEALIDIGYMKK</sequence>
<dbReference type="EMBL" id="JBGMEL010000017">
    <property type="protein sequence ID" value="MFA0792044.1"/>
    <property type="molecule type" value="Genomic_DNA"/>
</dbReference>
<name>A0ABV4NS83_9GAMM</name>
<gene>
    <name evidence="1" type="ORF">ACCI51_15960</name>
</gene>
<evidence type="ECO:0000313" key="2">
    <source>
        <dbReference type="Proteomes" id="UP001569414"/>
    </source>
</evidence>
<accession>A0ABV4NS83</accession>
<keyword evidence="2" id="KW-1185">Reference proteome</keyword>
<evidence type="ECO:0000313" key="1">
    <source>
        <dbReference type="EMBL" id="MFA0792044.1"/>
    </source>
</evidence>
<dbReference type="Proteomes" id="UP001569414">
    <property type="component" value="Unassembled WGS sequence"/>
</dbReference>
<protein>
    <submittedName>
        <fullName evidence="1">Uncharacterized protein</fullName>
    </submittedName>
</protein>
<dbReference type="RefSeq" id="WP_371844457.1">
    <property type="nucleotide sequence ID" value="NZ_JBGMEL010000017.1"/>
</dbReference>
<organism evidence="1 2">
    <name type="scientific">Microbulbifer echini</name>
    <dbReference type="NCBI Taxonomy" id="1529067"/>
    <lineage>
        <taxon>Bacteria</taxon>
        <taxon>Pseudomonadati</taxon>
        <taxon>Pseudomonadota</taxon>
        <taxon>Gammaproteobacteria</taxon>
        <taxon>Cellvibrionales</taxon>
        <taxon>Microbulbiferaceae</taxon>
        <taxon>Microbulbifer</taxon>
    </lineage>
</organism>